<evidence type="ECO:0000256" key="1">
    <source>
        <dbReference type="SAM" id="MobiDB-lite"/>
    </source>
</evidence>
<reference evidence="3" key="1">
    <citation type="submission" date="2017-03" db="EMBL/GenBank/DDBJ databases">
        <authorList>
            <person name="Braembl D."/>
        </authorList>
    </citation>
    <scope>NUCLEOTIDE SEQUENCE</scope>
</reference>
<feature type="chain" id="PRO_5019861301" evidence="2">
    <location>
        <begin position="21"/>
        <end position="128"/>
    </location>
</feature>
<evidence type="ECO:0000313" key="3">
    <source>
        <dbReference type="EMBL" id="SMD29037.1"/>
    </source>
</evidence>
<accession>A0A482Z6G4</accession>
<dbReference type="EMBL" id="HAGL01000010">
    <property type="protein sequence ID" value="SMD29037.1"/>
    <property type="molecule type" value="Transcribed_RNA"/>
</dbReference>
<keyword evidence="2" id="KW-0732">Signal</keyword>
<feature type="signal peptide" evidence="2">
    <location>
        <begin position="1"/>
        <end position="20"/>
    </location>
</feature>
<name>A0A482Z6G4_9ARAC</name>
<reference evidence="3" key="2">
    <citation type="submission" date="2019-03" db="EMBL/GenBank/DDBJ databases">
        <title>Unravelling the molecular evolution of spider venoms.</title>
        <authorList>
            <person name="Pineda S."/>
        </authorList>
    </citation>
    <scope>NUCLEOTIDE SEQUENCE</scope>
</reference>
<feature type="region of interest" description="Disordered" evidence="1">
    <location>
        <begin position="90"/>
        <end position="128"/>
    </location>
</feature>
<dbReference type="AlphaFoldDB" id="A0A482Z6G4"/>
<organism evidence="3">
    <name type="scientific">Phidippus regius</name>
    <dbReference type="NCBI Taxonomy" id="1905328"/>
    <lineage>
        <taxon>Eukaryota</taxon>
        <taxon>Metazoa</taxon>
        <taxon>Ecdysozoa</taxon>
        <taxon>Arthropoda</taxon>
        <taxon>Chelicerata</taxon>
        <taxon>Arachnida</taxon>
        <taxon>Araneae</taxon>
        <taxon>Araneomorphae</taxon>
        <taxon>Entelegynae</taxon>
        <taxon>Dionycha</taxon>
        <taxon>Salticidae</taxon>
        <taxon>Salticinae</taxon>
        <taxon>Salticoida</taxon>
        <taxon>Dendryphantini</taxon>
        <taxon>Phidippus</taxon>
    </lineage>
</organism>
<sequence length="128" mass="14039">MHRAVVIFAVAVMMVSIVSGQEQENCGMSFRPCRDNECCVRGPMVDYCSRMPRERQFCEVEPRYSCPCRNGLQCARSFGNYGTCQQSELTTSSTMSSMSTDSGTMSTDSGTMTTESGTVTTDSASTER</sequence>
<evidence type="ECO:0000256" key="2">
    <source>
        <dbReference type="SAM" id="SignalP"/>
    </source>
</evidence>
<feature type="compositionally biased region" description="Low complexity" evidence="1">
    <location>
        <begin position="90"/>
        <end position="121"/>
    </location>
</feature>
<proteinExistence type="predicted"/>
<dbReference type="Gene3D" id="2.10.80.10">
    <property type="entry name" value="Lipase, subunit A"/>
    <property type="match status" value="1"/>
</dbReference>
<protein>
    <submittedName>
        <fullName evidence="3">U13-Saltitoxin-Pre1b_1</fullName>
    </submittedName>
</protein>